<organism evidence="4 5">
    <name type="scientific">Corynebacterium rouxii</name>
    <dbReference type="NCBI Taxonomy" id="2719119"/>
    <lineage>
        <taxon>Bacteria</taxon>
        <taxon>Bacillati</taxon>
        <taxon>Actinomycetota</taxon>
        <taxon>Actinomycetes</taxon>
        <taxon>Mycobacteriales</taxon>
        <taxon>Corynebacteriaceae</taxon>
        <taxon>Corynebacterium</taxon>
    </lineage>
</organism>
<dbReference type="InterPro" id="IPR013783">
    <property type="entry name" value="Ig-like_fold"/>
</dbReference>
<dbReference type="Gene3D" id="2.60.40.10">
    <property type="entry name" value="Immunoglobulins"/>
    <property type="match status" value="1"/>
</dbReference>
<sequence length="210" mass="21939">MKTNAISAAVLSLALIIGATPAHAQETNTLVIDLEPPAAFADDQPQGHNIDITVAKLHNVDPQDHERIRNLQRSGVPNTISEEQPHTARTDATGTATITNLPPGAYVIRDTNTTKPRFSPLVIPLGIDATSPTMTLRPKLIDVTPGAPEAPNAPSVTAPPPSATAPAPVKKIPPRLAFTGASILGLLAIAAISALIGIVLIRTRRAEKKG</sequence>
<keyword evidence="4" id="KW-0121">Carboxypeptidase</keyword>
<dbReference type="Proteomes" id="UP000423525">
    <property type="component" value="Chromosome"/>
</dbReference>
<dbReference type="EMBL" id="LR738855">
    <property type="protein sequence ID" value="VZH86131.1"/>
    <property type="molecule type" value="Genomic_DNA"/>
</dbReference>
<evidence type="ECO:0000256" key="3">
    <source>
        <dbReference type="SAM" id="SignalP"/>
    </source>
</evidence>
<proteinExistence type="predicted"/>
<dbReference type="KEGG" id="crf:FRC0190_02065"/>
<feature type="signal peptide" evidence="3">
    <location>
        <begin position="1"/>
        <end position="24"/>
    </location>
</feature>
<keyword evidence="3" id="KW-0732">Signal</keyword>
<feature type="transmembrane region" description="Helical" evidence="2">
    <location>
        <begin position="176"/>
        <end position="201"/>
    </location>
</feature>
<keyword evidence="4" id="KW-0645">Protease</keyword>
<feature type="region of interest" description="Disordered" evidence="1">
    <location>
        <begin position="145"/>
        <end position="167"/>
    </location>
</feature>
<dbReference type="AlphaFoldDB" id="A0A6I8MEC4"/>
<keyword evidence="2" id="KW-1133">Transmembrane helix</keyword>
<keyword evidence="4" id="KW-0378">Hydrolase</keyword>
<evidence type="ECO:0000256" key="1">
    <source>
        <dbReference type="SAM" id="MobiDB-lite"/>
    </source>
</evidence>
<dbReference type="RefSeq" id="WP_155874121.1">
    <property type="nucleotide sequence ID" value="NZ_LR738855.1"/>
</dbReference>
<keyword evidence="2" id="KW-0812">Transmembrane</keyword>
<dbReference type="GO" id="GO:0004180">
    <property type="term" value="F:carboxypeptidase activity"/>
    <property type="evidence" value="ECO:0007669"/>
    <property type="project" value="UniProtKB-KW"/>
</dbReference>
<gene>
    <name evidence="4" type="ORF">FRC0190_02065</name>
</gene>
<protein>
    <submittedName>
        <fullName evidence="4">Carboxypeptidase regulatory-like domain-containing protein</fullName>
    </submittedName>
</protein>
<dbReference type="GO" id="GO:0005975">
    <property type="term" value="P:carbohydrate metabolic process"/>
    <property type="evidence" value="ECO:0007669"/>
    <property type="project" value="UniProtKB-ARBA"/>
</dbReference>
<keyword evidence="2" id="KW-0472">Membrane</keyword>
<evidence type="ECO:0000256" key="2">
    <source>
        <dbReference type="SAM" id="Phobius"/>
    </source>
</evidence>
<dbReference type="SUPFAM" id="SSF117074">
    <property type="entry name" value="Hypothetical protein PA1324"/>
    <property type="match status" value="1"/>
</dbReference>
<evidence type="ECO:0000313" key="5">
    <source>
        <dbReference type="Proteomes" id="UP000423525"/>
    </source>
</evidence>
<name>A0A6I8MEC4_9CORY</name>
<accession>A0A6I8MEC4</accession>
<reference evidence="4 5" key="1">
    <citation type="submission" date="2019-11" db="EMBL/GenBank/DDBJ databases">
        <authorList>
            <person name="Brisse S."/>
        </authorList>
    </citation>
    <scope>NUCLEOTIDE SEQUENCE [LARGE SCALE GENOMIC DNA]</scope>
    <source>
        <strain evidence="4">FRC0190</strain>
    </source>
</reference>
<evidence type="ECO:0000313" key="4">
    <source>
        <dbReference type="EMBL" id="VZH86131.1"/>
    </source>
</evidence>
<feature type="region of interest" description="Disordered" evidence="1">
    <location>
        <begin position="77"/>
        <end position="96"/>
    </location>
</feature>
<feature type="chain" id="PRO_5026039607" evidence="3">
    <location>
        <begin position="25"/>
        <end position="210"/>
    </location>
</feature>